<dbReference type="Pfam" id="PF02698">
    <property type="entry name" value="DUF218"/>
    <property type="match status" value="1"/>
</dbReference>
<dbReference type="PANTHER" id="PTHR30336">
    <property type="entry name" value="INNER MEMBRANE PROTEIN, PROBABLE PERMEASE"/>
    <property type="match status" value="1"/>
</dbReference>
<keyword evidence="4" id="KW-1185">Reference proteome</keyword>
<dbReference type="GO" id="GO:0005886">
    <property type="term" value="C:plasma membrane"/>
    <property type="evidence" value="ECO:0007669"/>
    <property type="project" value="TreeGrafter"/>
</dbReference>
<dbReference type="Proteomes" id="UP000018890">
    <property type="component" value="Unassembled WGS sequence"/>
</dbReference>
<dbReference type="InterPro" id="IPR051599">
    <property type="entry name" value="Cell_Envelope_Assoc"/>
</dbReference>
<feature type="transmembrane region" description="Helical" evidence="1">
    <location>
        <begin position="6"/>
        <end position="24"/>
    </location>
</feature>
<evidence type="ECO:0000313" key="3">
    <source>
        <dbReference type="EMBL" id="GAE24910.1"/>
    </source>
</evidence>
<accession>W4PZ33</accession>
<name>W4PZ33_9BACI</name>
<proteinExistence type="predicted"/>
<protein>
    <submittedName>
        <fullName evidence="3">Integral membrane protein</fullName>
    </submittedName>
</protein>
<comment type="caution">
    <text evidence="3">The sequence shown here is derived from an EMBL/GenBank/DDBJ whole genome shotgun (WGS) entry which is preliminary data.</text>
</comment>
<dbReference type="GO" id="GO:0000270">
    <property type="term" value="P:peptidoglycan metabolic process"/>
    <property type="evidence" value="ECO:0007669"/>
    <property type="project" value="TreeGrafter"/>
</dbReference>
<evidence type="ECO:0000256" key="1">
    <source>
        <dbReference type="SAM" id="Phobius"/>
    </source>
</evidence>
<sequence>MGKKGLVILAVTCFVFLLLYFGFLQIQIIRYSQVEVEEDVDYVMILGARVMGSTPSLSLQYRIDTAAEYLLKNKKAIAIATGGRGPGEDITEAEAIKKELVKKGIEESRIF</sequence>
<dbReference type="PANTHER" id="PTHR30336:SF4">
    <property type="entry name" value="ENVELOPE BIOGENESIS FACTOR ELYC"/>
    <property type="match status" value="1"/>
</dbReference>
<evidence type="ECO:0000313" key="4">
    <source>
        <dbReference type="Proteomes" id="UP000018890"/>
    </source>
</evidence>
<dbReference type="InterPro" id="IPR003848">
    <property type="entry name" value="DUF218"/>
</dbReference>
<dbReference type="CDD" id="cd06259">
    <property type="entry name" value="YdcF-like"/>
    <property type="match status" value="1"/>
</dbReference>
<evidence type="ECO:0000259" key="2">
    <source>
        <dbReference type="Pfam" id="PF02698"/>
    </source>
</evidence>
<dbReference type="GO" id="GO:0043164">
    <property type="term" value="P:Gram-negative-bacterium-type cell wall biogenesis"/>
    <property type="evidence" value="ECO:0007669"/>
    <property type="project" value="TreeGrafter"/>
</dbReference>
<keyword evidence="1" id="KW-0472">Membrane</keyword>
<reference evidence="3" key="1">
    <citation type="journal article" date="2014" name="Genome Announc.">
        <title>Draft Genome Sequences of Three Alkaliphilic Bacillus Strains, Bacillus wakoensis JCM 9140T, Bacillus akibai JCM 9157T, and Bacillus hemicellulosilyticus JCM 9152T.</title>
        <authorList>
            <person name="Yuki M."/>
            <person name="Oshima K."/>
            <person name="Suda W."/>
            <person name="Oshida Y."/>
            <person name="Kitamura K."/>
            <person name="Iida T."/>
            <person name="Hattori M."/>
            <person name="Ohkuma M."/>
        </authorList>
    </citation>
    <scope>NUCLEOTIDE SEQUENCE [LARGE SCALE GENOMIC DNA]</scope>
    <source>
        <strain evidence="3">JCM 9140</strain>
    </source>
</reference>
<feature type="domain" description="DUF218" evidence="2">
    <location>
        <begin position="41"/>
        <end position="110"/>
    </location>
</feature>
<dbReference type="AlphaFoldDB" id="W4PZ33"/>
<gene>
    <name evidence="3" type="ORF">JCM9140_874</name>
</gene>
<organism evidence="3 4">
    <name type="scientific">Halalkalibacter wakoensis JCM 9140</name>
    <dbReference type="NCBI Taxonomy" id="1236970"/>
    <lineage>
        <taxon>Bacteria</taxon>
        <taxon>Bacillati</taxon>
        <taxon>Bacillota</taxon>
        <taxon>Bacilli</taxon>
        <taxon>Bacillales</taxon>
        <taxon>Bacillaceae</taxon>
        <taxon>Halalkalibacter</taxon>
    </lineage>
</organism>
<dbReference type="EMBL" id="BAUT01000005">
    <property type="protein sequence ID" value="GAE24910.1"/>
    <property type="molecule type" value="Genomic_DNA"/>
</dbReference>
<dbReference type="STRING" id="1236970.JCM9140_874"/>
<keyword evidence="1" id="KW-1133">Transmembrane helix</keyword>
<keyword evidence="1" id="KW-0812">Transmembrane</keyword>